<keyword evidence="1" id="KW-0472">Membrane</keyword>
<evidence type="ECO:0000313" key="3">
    <source>
        <dbReference type="Proteomes" id="UP000186524"/>
    </source>
</evidence>
<sequence length="60" mass="6741">MKAITGLYIIIVLMQFITLTNITLFNGEWNGLAMWLSTGLFIAGTAFYLLNRNTTPNKQS</sequence>
<dbReference type="Proteomes" id="UP000186524">
    <property type="component" value="Unassembled WGS sequence"/>
</dbReference>
<organism evidence="2 3">
    <name type="scientific">Domibacillus mangrovi</name>
    <dbReference type="NCBI Taxonomy" id="1714354"/>
    <lineage>
        <taxon>Bacteria</taxon>
        <taxon>Bacillati</taxon>
        <taxon>Bacillota</taxon>
        <taxon>Bacilli</taxon>
        <taxon>Bacillales</taxon>
        <taxon>Bacillaceae</taxon>
        <taxon>Domibacillus</taxon>
    </lineage>
</organism>
<accession>A0A1Q5P092</accession>
<dbReference type="AlphaFoldDB" id="A0A1Q5P092"/>
<dbReference type="EMBL" id="MRWQ01000020">
    <property type="protein sequence ID" value="OKL35522.1"/>
    <property type="molecule type" value="Genomic_DNA"/>
</dbReference>
<keyword evidence="3" id="KW-1185">Reference proteome</keyword>
<dbReference type="RefSeq" id="WP_073712690.1">
    <property type="nucleotide sequence ID" value="NZ_MRWQ01000020.1"/>
</dbReference>
<evidence type="ECO:0000256" key="1">
    <source>
        <dbReference type="SAM" id="Phobius"/>
    </source>
</evidence>
<reference evidence="2 3" key="1">
    <citation type="submission" date="2016-12" db="EMBL/GenBank/DDBJ databases">
        <title>Domibacillus sp. SAOS 44 whole genome sequencing.</title>
        <authorList>
            <person name="Verma A."/>
            <person name="Krishnamurthi S."/>
        </authorList>
    </citation>
    <scope>NUCLEOTIDE SEQUENCE [LARGE SCALE GENOMIC DNA]</scope>
    <source>
        <strain evidence="2 3">SAOS 44</strain>
    </source>
</reference>
<keyword evidence="1" id="KW-1133">Transmembrane helix</keyword>
<protein>
    <submittedName>
        <fullName evidence="2">Uncharacterized protein</fullName>
    </submittedName>
</protein>
<evidence type="ECO:0000313" key="2">
    <source>
        <dbReference type="EMBL" id="OKL35522.1"/>
    </source>
</evidence>
<gene>
    <name evidence="2" type="ORF">BLL40_15080</name>
</gene>
<feature type="transmembrane region" description="Helical" evidence="1">
    <location>
        <begin position="7"/>
        <end position="26"/>
    </location>
</feature>
<feature type="transmembrane region" description="Helical" evidence="1">
    <location>
        <begin position="32"/>
        <end position="50"/>
    </location>
</feature>
<name>A0A1Q5P092_9BACI</name>
<proteinExistence type="predicted"/>
<dbReference type="OrthoDB" id="2739814at2"/>
<comment type="caution">
    <text evidence="2">The sequence shown here is derived from an EMBL/GenBank/DDBJ whole genome shotgun (WGS) entry which is preliminary data.</text>
</comment>
<keyword evidence="1" id="KW-0812">Transmembrane</keyword>